<dbReference type="EMBL" id="MU003705">
    <property type="protein sequence ID" value="KAF2807553.1"/>
    <property type="molecule type" value="Genomic_DNA"/>
</dbReference>
<sequence length="74" mass="8603">MLARRVFRTIMLLGKLSMLFAFKCSYKRAVKGLDWSGLERALNPLQYDASFKNGLLFPFRTGRLSVMVRIMHFS</sequence>
<feature type="signal peptide" evidence="1">
    <location>
        <begin position="1"/>
        <end position="21"/>
    </location>
</feature>
<evidence type="ECO:0000256" key="1">
    <source>
        <dbReference type="SAM" id="SignalP"/>
    </source>
</evidence>
<protein>
    <recommendedName>
        <fullName evidence="5">Secreted protein</fullName>
    </recommendedName>
</protein>
<dbReference type="Proteomes" id="UP000504636">
    <property type="component" value="Unplaced"/>
</dbReference>
<dbReference type="GeneID" id="54469816"/>
<evidence type="ECO:0008006" key="5">
    <source>
        <dbReference type="Google" id="ProtNLM"/>
    </source>
</evidence>
<dbReference type="AlphaFoldDB" id="A0A6A6YG95"/>
<proteinExistence type="predicted"/>
<evidence type="ECO:0000313" key="4">
    <source>
        <dbReference type="RefSeq" id="XP_033574517.1"/>
    </source>
</evidence>
<keyword evidence="1" id="KW-0732">Signal</keyword>
<gene>
    <name evidence="2 4" type="ORF">BDZ99DRAFT_81282</name>
</gene>
<feature type="chain" id="PRO_5044629081" description="Secreted protein" evidence="1">
    <location>
        <begin position="22"/>
        <end position="74"/>
    </location>
</feature>
<reference evidence="4" key="2">
    <citation type="submission" date="2020-04" db="EMBL/GenBank/DDBJ databases">
        <authorList>
            <consortium name="NCBI Genome Project"/>
        </authorList>
    </citation>
    <scope>NUCLEOTIDE SEQUENCE</scope>
    <source>
        <strain evidence="4">CBS 304.34</strain>
    </source>
</reference>
<reference evidence="4" key="3">
    <citation type="submission" date="2025-04" db="UniProtKB">
        <authorList>
            <consortium name="RefSeq"/>
        </authorList>
    </citation>
    <scope>IDENTIFICATION</scope>
    <source>
        <strain evidence="4">CBS 304.34</strain>
    </source>
</reference>
<evidence type="ECO:0000313" key="2">
    <source>
        <dbReference type="EMBL" id="KAF2807553.1"/>
    </source>
</evidence>
<accession>A0A6A6YG95</accession>
<name>A0A6A6YG95_9PEZI</name>
<evidence type="ECO:0000313" key="3">
    <source>
        <dbReference type="Proteomes" id="UP000504636"/>
    </source>
</evidence>
<dbReference type="RefSeq" id="XP_033574517.1">
    <property type="nucleotide sequence ID" value="XM_033728923.1"/>
</dbReference>
<reference evidence="2 4" key="1">
    <citation type="journal article" date="2020" name="Stud. Mycol.">
        <title>101 Dothideomycetes genomes: a test case for predicting lifestyles and emergence of pathogens.</title>
        <authorList>
            <person name="Haridas S."/>
            <person name="Albert R."/>
            <person name="Binder M."/>
            <person name="Bloem J."/>
            <person name="Labutti K."/>
            <person name="Salamov A."/>
            <person name="Andreopoulos B."/>
            <person name="Baker S."/>
            <person name="Barry K."/>
            <person name="Bills G."/>
            <person name="Bluhm B."/>
            <person name="Cannon C."/>
            <person name="Castanera R."/>
            <person name="Culley D."/>
            <person name="Daum C."/>
            <person name="Ezra D."/>
            <person name="Gonzalez J."/>
            <person name="Henrissat B."/>
            <person name="Kuo A."/>
            <person name="Liang C."/>
            <person name="Lipzen A."/>
            <person name="Lutzoni F."/>
            <person name="Magnuson J."/>
            <person name="Mondo S."/>
            <person name="Nolan M."/>
            <person name="Ohm R."/>
            <person name="Pangilinan J."/>
            <person name="Park H.-J."/>
            <person name="Ramirez L."/>
            <person name="Alfaro M."/>
            <person name="Sun H."/>
            <person name="Tritt A."/>
            <person name="Yoshinaga Y."/>
            <person name="Zwiers L.-H."/>
            <person name="Turgeon B."/>
            <person name="Goodwin S."/>
            <person name="Spatafora J."/>
            <person name="Crous P."/>
            <person name="Grigoriev I."/>
        </authorList>
    </citation>
    <scope>NUCLEOTIDE SEQUENCE</scope>
    <source>
        <strain evidence="2 4">CBS 304.34</strain>
    </source>
</reference>
<organism evidence="2">
    <name type="scientific">Mytilinidion resinicola</name>
    <dbReference type="NCBI Taxonomy" id="574789"/>
    <lineage>
        <taxon>Eukaryota</taxon>
        <taxon>Fungi</taxon>
        <taxon>Dikarya</taxon>
        <taxon>Ascomycota</taxon>
        <taxon>Pezizomycotina</taxon>
        <taxon>Dothideomycetes</taxon>
        <taxon>Pleosporomycetidae</taxon>
        <taxon>Mytilinidiales</taxon>
        <taxon>Mytilinidiaceae</taxon>
        <taxon>Mytilinidion</taxon>
    </lineage>
</organism>
<keyword evidence="3" id="KW-1185">Reference proteome</keyword>